<protein>
    <submittedName>
        <fullName evidence="5">Beta-lactamase/transpeptidase-like protein</fullName>
    </submittedName>
</protein>
<feature type="domain" description="Beta-lactamase-like ARB-00930-like C-terminal" evidence="4">
    <location>
        <begin position="385"/>
        <end position="537"/>
    </location>
</feature>
<dbReference type="Proteomes" id="UP000813427">
    <property type="component" value="Unassembled WGS sequence"/>
</dbReference>
<dbReference type="Pfam" id="PF00144">
    <property type="entry name" value="Beta-lactamase"/>
    <property type="match status" value="1"/>
</dbReference>
<evidence type="ECO:0000259" key="3">
    <source>
        <dbReference type="Pfam" id="PF00144"/>
    </source>
</evidence>
<evidence type="ECO:0000256" key="1">
    <source>
        <dbReference type="ARBA" id="ARBA00038473"/>
    </source>
</evidence>
<keyword evidence="2" id="KW-0732">Signal</keyword>
<accession>A0A8K0RUD8</accession>
<dbReference type="InterPro" id="IPR051478">
    <property type="entry name" value="Beta-lactamase-like_AB/R"/>
</dbReference>
<feature type="signal peptide" evidence="2">
    <location>
        <begin position="1"/>
        <end position="19"/>
    </location>
</feature>
<dbReference type="Gene3D" id="3.40.710.10">
    <property type="entry name" value="DD-peptidase/beta-lactamase superfamily"/>
    <property type="match status" value="1"/>
</dbReference>
<dbReference type="PANTHER" id="PTHR22935:SF95">
    <property type="entry name" value="BETA-LACTAMASE-LIKE 1-RELATED"/>
    <property type="match status" value="1"/>
</dbReference>
<sequence>MKALKQYLYLSFFIGTSLAAPVAVKSTNEDDYMFEFANTPPKFDPRGVHKVDSDTVFRMASLSKVFPVLALLKLHEVDFDAPVTKYVPELRRLSRQARKQDPVWAVDWDHVTVRALTSHIGGIPADCLLINLVATDVEPYGDWTKLGFPPADPSKSLNCSGILGIPECTKSDFFKRFGERPPVYAPYAANIVYSNAGWAIMGWVIEKVSGLPSGEFIKKHIWDPTGMNHTFFEEPDSSLGFVALNDVWWNATLGYGDPAGVYYTSLNDIMAFGDSVLKNQQLSAVQTRKWLKPSTGTSSAGIFVGEPWEIFRSTNVTKDNRVVEFYTKAGDITTYHSLLVLIPDYNLTVSLLTGGPTEETGGGVLSLLFSNIVKELLPAIEQAGKDEAEKIYGGTYSDPKTNSTLTLSVDDEPGFSITKWIVRGVDIASTYQSFGLPPVFPTPPGEVRFRLYPTGLESETETSWRMMFLLGSTEETEAENAMFVWPDASCNTWASLDRIVYQLLSHDHFVFTESGKGSDRIVKKLELVGYRVDLEKEEE</sequence>
<dbReference type="OrthoDB" id="10250282at2759"/>
<organism evidence="5 6">
    <name type="scientific">Fusarium tricinctum</name>
    <dbReference type="NCBI Taxonomy" id="61284"/>
    <lineage>
        <taxon>Eukaryota</taxon>
        <taxon>Fungi</taxon>
        <taxon>Dikarya</taxon>
        <taxon>Ascomycota</taxon>
        <taxon>Pezizomycotina</taxon>
        <taxon>Sordariomycetes</taxon>
        <taxon>Hypocreomycetidae</taxon>
        <taxon>Hypocreales</taxon>
        <taxon>Nectriaceae</taxon>
        <taxon>Fusarium</taxon>
        <taxon>Fusarium tricinctum species complex</taxon>
    </lineage>
</organism>
<feature type="chain" id="PRO_5035470281" evidence="2">
    <location>
        <begin position="20"/>
        <end position="539"/>
    </location>
</feature>
<gene>
    <name evidence="5" type="ORF">BKA59DRAFT_494448</name>
</gene>
<dbReference type="InterPro" id="IPR001466">
    <property type="entry name" value="Beta-lactam-related"/>
</dbReference>
<evidence type="ECO:0000313" key="5">
    <source>
        <dbReference type="EMBL" id="KAH7242067.1"/>
    </source>
</evidence>
<dbReference type="PANTHER" id="PTHR22935">
    <property type="entry name" value="PENICILLIN-BINDING PROTEIN"/>
    <property type="match status" value="1"/>
</dbReference>
<comment type="similarity">
    <text evidence="1">Belongs to the beta-lactamase family.</text>
</comment>
<evidence type="ECO:0000259" key="4">
    <source>
        <dbReference type="Pfam" id="PF26335"/>
    </source>
</evidence>
<feature type="domain" description="Beta-lactamase-related" evidence="3">
    <location>
        <begin position="49"/>
        <end position="357"/>
    </location>
</feature>
<dbReference type="AlphaFoldDB" id="A0A8K0RUD8"/>
<dbReference type="InterPro" id="IPR058664">
    <property type="entry name" value="ARB_00930-like_C"/>
</dbReference>
<dbReference type="InterPro" id="IPR012338">
    <property type="entry name" value="Beta-lactam/transpept-like"/>
</dbReference>
<name>A0A8K0RUD8_9HYPO</name>
<evidence type="ECO:0000313" key="6">
    <source>
        <dbReference type="Proteomes" id="UP000813427"/>
    </source>
</evidence>
<reference evidence="5" key="1">
    <citation type="journal article" date="2021" name="Nat. Commun.">
        <title>Genetic determinants of endophytism in the Arabidopsis root mycobiome.</title>
        <authorList>
            <person name="Mesny F."/>
            <person name="Miyauchi S."/>
            <person name="Thiergart T."/>
            <person name="Pickel B."/>
            <person name="Atanasova L."/>
            <person name="Karlsson M."/>
            <person name="Huettel B."/>
            <person name="Barry K.W."/>
            <person name="Haridas S."/>
            <person name="Chen C."/>
            <person name="Bauer D."/>
            <person name="Andreopoulos W."/>
            <person name="Pangilinan J."/>
            <person name="LaButti K."/>
            <person name="Riley R."/>
            <person name="Lipzen A."/>
            <person name="Clum A."/>
            <person name="Drula E."/>
            <person name="Henrissat B."/>
            <person name="Kohler A."/>
            <person name="Grigoriev I.V."/>
            <person name="Martin F.M."/>
            <person name="Hacquard S."/>
        </authorList>
    </citation>
    <scope>NUCLEOTIDE SEQUENCE</scope>
    <source>
        <strain evidence="5">MPI-SDFR-AT-0068</strain>
    </source>
</reference>
<dbReference type="EMBL" id="JAGPXF010000005">
    <property type="protein sequence ID" value="KAH7242067.1"/>
    <property type="molecule type" value="Genomic_DNA"/>
</dbReference>
<dbReference type="SUPFAM" id="SSF56601">
    <property type="entry name" value="beta-lactamase/transpeptidase-like"/>
    <property type="match status" value="1"/>
</dbReference>
<evidence type="ECO:0000256" key="2">
    <source>
        <dbReference type="SAM" id="SignalP"/>
    </source>
</evidence>
<proteinExistence type="inferred from homology"/>
<dbReference type="Pfam" id="PF26335">
    <property type="entry name" value="ARB_00930_C"/>
    <property type="match status" value="1"/>
</dbReference>
<keyword evidence="6" id="KW-1185">Reference proteome</keyword>
<comment type="caution">
    <text evidence="5">The sequence shown here is derived from an EMBL/GenBank/DDBJ whole genome shotgun (WGS) entry which is preliminary data.</text>
</comment>